<dbReference type="PANTHER" id="PTHR11022:SF41">
    <property type="entry name" value="PEPTIDOGLYCAN-RECOGNITION PROTEIN LC-RELATED"/>
    <property type="match status" value="1"/>
</dbReference>
<evidence type="ECO:0000313" key="4">
    <source>
        <dbReference type="EMBL" id="MQN10142.1"/>
    </source>
</evidence>
<dbReference type="RefSeq" id="WP_153079613.1">
    <property type="nucleotide sequence ID" value="NZ_VZAU01000024.1"/>
</dbReference>
<feature type="domain" description="N-acetylmuramoyl-L-alanine amidase" evidence="2">
    <location>
        <begin position="27"/>
        <end position="161"/>
    </location>
</feature>
<proteinExistence type="inferred from homology"/>
<dbReference type="SMART" id="SM00701">
    <property type="entry name" value="PGRP"/>
    <property type="match status" value="1"/>
</dbReference>
<dbReference type="EMBL" id="VZCY01000084">
    <property type="protein sequence ID" value="MQN10142.1"/>
    <property type="molecule type" value="Genomic_DNA"/>
</dbReference>
<dbReference type="Proteomes" id="UP000406735">
    <property type="component" value="Unassembled WGS sequence"/>
</dbReference>
<dbReference type="InterPro" id="IPR006619">
    <property type="entry name" value="PGRP_domain_met/bac"/>
</dbReference>
<reference evidence="4 5" key="1">
    <citation type="submission" date="2019-09" db="EMBL/GenBank/DDBJ databases">
        <title>Distinct polysaccharide growth profiles of human intestinal Prevotella copri isolates.</title>
        <authorList>
            <person name="Fehlner-Peach H."/>
            <person name="Magnabosco C."/>
            <person name="Raghavan V."/>
            <person name="Scher J.U."/>
            <person name="Tett A."/>
            <person name="Cox L.M."/>
            <person name="Gottsegen C."/>
            <person name="Watters A."/>
            <person name="Wiltshire- Gordon J.D."/>
            <person name="Segata N."/>
            <person name="Bonneau R."/>
            <person name="Littman D.R."/>
        </authorList>
    </citation>
    <scope>NUCLEOTIDE SEQUENCE [LARGE SCALE GENOMIC DNA]</scope>
    <source>
        <strain evidence="5">iK21513</strain>
    </source>
</reference>
<dbReference type="SMART" id="SM00644">
    <property type="entry name" value="Ami_2"/>
    <property type="match status" value="1"/>
</dbReference>
<evidence type="ECO:0000259" key="3">
    <source>
        <dbReference type="SMART" id="SM00701"/>
    </source>
</evidence>
<protein>
    <submittedName>
        <fullName evidence="4">N-acetylmuramoyl-L-alanine amidase</fullName>
    </submittedName>
</protein>
<gene>
    <name evidence="4" type="ORF">F7D97_09485</name>
</gene>
<feature type="domain" description="Peptidoglycan recognition protein family" evidence="3">
    <location>
        <begin position="19"/>
        <end position="152"/>
    </location>
</feature>
<dbReference type="Gene3D" id="3.40.80.10">
    <property type="entry name" value="Peptidoglycan recognition protein-like"/>
    <property type="match status" value="1"/>
</dbReference>
<dbReference type="GO" id="GO:0008745">
    <property type="term" value="F:N-acetylmuramoyl-L-alanine amidase activity"/>
    <property type="evidence" value="ECO:0007669"/>
    <property type="project" value="InterPro"/>
</dbReference>
<dbReference type="PANTHER" id="PTHR11022">
    <property type="entry name" value="PEPTIDOGLYCAN RECOGNITION PROTEIN"/>
    <property type="match status" value="1"/>
</dbReference>
<dbReference type="Pfam" id="PF01510">
    <property type="entry name" value="Amidase_2"/>
    <property type="match status" value="1"/>
</dbReference>
<dbReference type="CDD" id="cd06583">
    <property type="entry name" value="PGRP"/>
    <property type="match status" value="1"/>
</dbReference>
<sequence>MTKDTLPMNIGGEKVRSERMLLAKVENGKNMMSADSVRFLVLHCSASRCNQDYSVEQLRRDHKARGFYDIGYHFYIRKDGTMTQHRKLLEVGAHARPYNRCSIGICYEGGLDEQGKPCNTMTTEQETRLIDLFRNLKILFPKAKIVGHRDLPGTTPKECPCLDAGSWAARHRLD</sequence>
<evidence type="ECO:0000259" key="2">
    <source>
        <dbReference type="SMART" id="SM00644"/>
    </source>
</evidence>
<organism evidence="4 5">
    <name type="scientific">Segatella copri</name>
    <dbReference type="NCBI Taxonomy" id="165179"/>
    <lineage>
        <taxon>Bacteria</taxon>
        <taxon>Pseudomonadati</taxon>
        <taxon>Bacteroidota</taxon>
        <taxon>Bacteroidia</taxon>
        <taxon>Bacteroidales</taxon>
        <taxon>Prevotellaceae</taxon>
        <taxon>Segatella</taxon>
    </lineage>
</organism>
<dbReference type="SUPFAM" id="SSF55846">
    <property type="entry name" value="N-acetylmuramoyl-L-alanine amidase-like"/>
    <property type="match status" value="1"/>
</dbReference>
<comment type="caution">
    <text evidence="4">The sequence shown here is derived from an EMBL/GenBank/DDBJ whole genome shotgun (WGS) entry which is preliminary data.</text>
</comment>
<dbReference type="AlphaFoldDB" id="A0A6A7VRX0"/>
<accession>A0A6A7VRX0</accession>
<evidence type="ECO:0000256" key="1">
    <source>
        <dbReference type="ARBA" id="ARBA00007553"/>
    </source>
</evidence>
<dbReference type="GO" id="GO:0008270">
    <property type="term" value="F:zinc ion binding"/>
    <property type="evidence" value="ECO:0007669"/>
    <property type="project" value="InterPro"/>
</dbReference>
<name>A0A6A7VRX0_9BACT</name>
<comment type="similarity">
    <text evidence="1">Belongs to the N-acetylmuramoyl-L-alanine amidase 2 family.</text>
</comment>
<evidence type="ECO:0000313" key="5">
    <source>
        <dbReference type="Proteomes" id="UP000406735"/>
    </source>
</evidence>
<dbReference type="InterPro" id="IPR015510">
    <property type="entry name" value="PGRP"/>
</dbReference>
<dbReference type="InterPro" id="IPR002502">
    <property type="entry name" value="Amidase_domain"/>
</dbReference>
<dbReference type="InterPro" id="IPR036505">
    <property type="entry name" value="Amidase/PGRP_sf"/>
</dbReference>
<dbReference type="GO" id="GO:0009253">
    <property type="term" value="P:peptidoglycan catabolic process"/>
    <property type="evidence" value="ECO:0007669"/>
    <property type="project" value="InterPro"/>
</dbReference>